<dbReference type="GO" id="GO:0005737">
    <property type="term" value="C:cytoplasm"/>
    <property type="evidence" value="ECO:0007669"/>
    <property type="project" value="UniProtKB-ARBA"/>
</dbReference>
<dbReference type="PANTHER" id="PTHR45701">
    <property type="entry name" value="SYNAPTOBREVIN FAMILY MEMBER"/>
    <property type="match status" value="1"/>
</dbReference>
<keyword evidence="8 9" id="KW-0175">Coiled coil</keyword>
<evidence type="ECO:0000256" key="1">
    <source>
        <dbReference type="ARBA" id="ARBA00008025"/>
    </source>
</evidence>
<evidence type="ECO:0000313" key="14">
    <source>
        <dbReference type="Proteomes" id="UP001497623"/>
    </source>
</evidence>
<evidence type="ECO:0000256" key="8">
    <source>
        <dbReference type="PROSITE-ProRule" id="PRU00290"/>
    </source>
</evidence>
<evidence type="ECO:0000256" key="11">
    <source>
        <dbReference type="SAM" id="Phobius"/>
    </source>
</evidence>
<keyword evidence="6 11" id="KW-0472">Membrane</keyword>
<evidence type="ECO:0000256" key="2">
    <source>
        <dbReference type="ARBA" id="ARBA00022448"/>
    </source>
</evidence>
<keyword evidence="3 11" id="KW-0812">Transmembrane</keyword>
<dbReference type="GO" id="GO:0016192">
    <property type="term" value="P:vesicle-mediated transport"/>
    <property type="evidence" value="ECO:0007669"/>
    <property type="project" value="InterPro"/>
</dbReference>
<organism evidence="13 14">
    <name type="scientific">Meganyctiphanes norvegica</name>
    <name type="common">Northern krill</name>
    <name type="synonym">Thysanopoda norvegica</name>
    <dbReference type="NCBI Taxonomy" id="48144"/>
    <lineage>
        <taxon>Eukaryota</taxon>
        <taxon>Metazoa</taxon>
        <taxon>Ecdysozoa</taxon>
        <taxon>Arthropoda</taxon>
        <taxon>Crustacea</taxon>
        <taxon>Multicrustacea</taxon>
        <taxon>Malacostraca</taxon>
        <taxon>Eumalacostraca</taxon>
        <taxon>Eucarida</taxon>
        <taxon>Euphausiacea</taxon>
        <taxon>Euphausiidae</taxon>
        <taxon>Meganyctiphanes</taxon>
    </lineage>
</organism>
<feature type="transmembrane region" description="Helical" evidence="11">
    <location>
        <begin position="87"/>
        <end position="107"/>
    </location>
</feature>
<keyword evidence="4" id="KW-0653">Protein transport</keyword>
<dbReference type="Pfam" id="PF00957">
    <property type="entry name" value="Synaptobrevin"/>
    <property type="match status" value="1"/>
</dbReference>
<proteinExistence type="inferred from homology"/>
<keyword evidence="5 11" id="KW-1133">Transmembrane helix</keyword>
<evidence type="ECO:0000256" key="6">
    <source>
        <dbReference type="ARBA" id="ARBA00023136"/>
    </source>
</evidence>
<evidence type="ECO:0000259" key="12">
    <source>
        <dbReference type="PROSITE" id="PS50892"/>
    </source>
</evidence>
<evidence type="ECO:0000256" key="9">
    <source>
        <dbReference type="SAM" id="Coils"/>
    </source>
</evidence>
<feature type="non-terminal residue" evidence="13">
    <location>
        <position position="155"/>
    </location>
</feature>
<feature type="region of interest" description="Disordered" evidence="10">
    <location>
        <begin position="111"/>
        <end position="143"/>
    </location>
</feature>
<evidence type="ECO:0000256" key="5">
    <source>
        <dbReference type="ARBA" id="ARBA00022989"/>
    </source>
</evidence>
<comment type="subcellular location">
    <subcellularLocation>
        <location evidence="7">Endomembrane system</location>
        <topology evidence="7">Single-pass type IV membrane protein</topology>
    </subcellularLocation>
</comment>
<dbReference type="PROSITE" id="PS50892">
    <property type="entry name" value="V_SNARE"/>
    <property type="match status" value="1"/>
</dbReference>
<comment type="similarity">
    <text evidence="1">Belongs to the synaptobrevin family.</text>
</comment>
<dbReference type="PRINTS" id="PR00219">
    <property type="entry name" value="SYNAPTOBREVN"/>
</dbReference>
<feature type="domain" description="V-SNARE coiled-coil homology" evidence="12">
    <location>
        <begin position="23"/>
        <end position="83"/>
    </location>
</feature>
<gene>
    <name evidence="13" type="ORF">MNOR_LOCUS6058</name>
</gene>
<keyword evidence="14" id="KW-1185">Reference proteome</keyword>
<keyword evidence="2" id="KW-0813">Transport</keyword>
<feature type="coiled-coil region" evidence="9">
    <location>
        <begin position="42"/>
        <end position="72"/>
    </location>
</feature>
<name>A0AAV2Q237_MEGNR</name>
<dbReference type="FunFam" id="1.20.5.110:FF:000004">
    <property type="entry name" value="Vesicle-associated membrane protein 7"/>
    <property type="match status" value="1"/>
</dbReference>
<dbReference type="EMBL" id="CAXKWB010002433">
    <property type="protein sequence ID" value="CAL4066972.1"/>
    <property type="molecule type" value="Genomic_DNA"/>
</dbReference>
<dbReference type="SUPFAM" id="SSF58038">
    <property type="entry name" value="SNARE fusion complex"/>
    <property type="match status" value="1"/>
</dbReference>
<reference evidence="13 14" key="1">
    <citation type="submission" date="2024-05" db="EMBL/GenBank/DDBJ databases">
        <authorList>
            <person name="Wallberg A."/>
        </authorList>
    </citation>
    <scope>NUCLEOTIDE SEQUENCE [LARGE SCALE GENOMIC DNA]</scope>
</reference>
<dbReference type="InterPro" id="IPR016444">
    <property type="entry name" value="Synaptobrevin/VAMP"/>
</dbReference>
<dbReference type="Proteomes" id="UP001497623">
    <property type="component" value="Unassembled WGS sequence"/>
</dbReference>
<protein>
    <recommendedName>
        <fullName evidence="12">V-SNARE coiled-coil homology domain-containing protein</fullName>
    </recommendedName>
</protein>
<evidence type="ECO:0000256" key="10">
    <source>
        <dbReference type="SAM" id="MobiDB-lite"/>
    </source>
</evidence>
<dbReference type="InterPro" id="IPR001388">
    <property type="entry name" value="Synaptobrevin-like"/>
</dbReference>
<dbReference type="GO" id="GO:0015031">
    <property type="term" value="P:protein transport"/>
    <property type="evidence" value="ECO:0007669"/>
    <property type="project" value="UniProtKB-KW"/>
</dbReference>
<sequence>MGLNFEYNVMLKSDNNIMASSDRLLQTRKQVDEVVDIMKTNVERINERGENLQNLEEKANKLEMSASKFQTTSGKVKRKMWWKNLKMMLILGAVVIAVIVIIILATVPMGGSSSSDGGGNNPTNAPDTDAEDRAKRSLSDEPQQMASLLLNLIAN</sequence>
<dbReference type="AlphaFoldDB" id="A0AAV2Q237"/>
<evidence type="ECO:0000256" key="4">
    <source>
        <dbReference type="ARBA" id="ARBA00022927"/>
    </source>
</evidence>
<accession>A0AAV2Q237</accession>
<evidence type="ECO:0000256" key="7">
    <source>
        <dbReference type="ARBA" id="ARBA00046280"/>
    </source>
</evidence>
<dbReference type="GO" id="GO:0016020">
    <property type="term" value="C:membrane"/>
    <property type="evidence" value="ECO:0007669"/>
    <property type="project" value="InterPro"/>
</dbReference>
<evidence type="ECO:0000313" key="13">
    <source>
        <dbReference type="EMBL" id="CAL4066972.1"/>
    </source>
</evidence>
<dbReference type="Gene3D" id="1.20.5.110">
    <property type="match status" value="1"/>
</dbReference>
<evidence type="ECO:0000256" key="3">
    <source>
        <dbReference type="ARBA" id="ARBA00022692"/>
    </source>
</evidence>
<dbReference type="InterPro" id="IPR042855">
    <property type="entry name" value="V_SNARE_CC"/>
</dbReference>
<comment type="caution">
    <text evidence="13">The sequence shown here is derived from an EMBL/GenBank/DDBJ whole genome shotgun (WGS) entry which is preliminary data.</text>
</comment>
<dbReference type="GO" id="GO:0012505">
    <property type="term" value="C:endomembrane system"/>
    <property type="evidence" value="ECO:0007669"/>
    <property type="project" value="UniProtKB-SubCell"/>
</dbReference>